<dbReference type="InterPro" id="IPR014001">
    <property type="entry name" value="Helicase_ATP-bd"/>
</dbReference>
<reference evidence="8" key="1">
    <citation type="submission" date="2017-02" db="UniProtKB">
        <authorList>
            <consortium name="WormBaseParasite"/>
        </authorList>
    </citation>
    <scope>IDENTIFICATION</scope>
</reference>
<sequence>MRLVIATMLEQDRLHGLRLREKGTNGIRAGARTIREDGASRDIMDDNDLFGAIESVRSDSISSVPVAHPVDKMSSVQYYSKICSTVLDAARQEEARRQATSLLNSMFQGDCGDSVEPAVKRYFICVYVALPPDMPFELLVTRDVVAAKSYTFSLDAFQREAITCIENNQSVLVSAHTFAGKTVVALYAIAQSLRSKQSVIYTSPVKALSNQKFRELEEEFGDVVLMTD</sequence>
<evidence type="ECO:0000256" key="1">
    <source>
        <dbReference type="ARBA" id="ARBA00022741"/>
    </source>
</evidence>
<dbReference type="PROSITE" id="PS51192">
    <property type="entry name" value="HELICASE_ATP_BIND_1"/>
    <property type="match status" value="1"/>
</dbReference>
<evidence type="ECO:0000256" key="3">
    <source>
        <dbReference type="ARBA" id="ARBA00022806"/>
    </source>
</evidence>
<dbReference type="PANTHER" id="PTHR12131">
    <property type="entry name" value="ATP-DEPENDENT RNA AND DNA HELICASE"/>
    <property type="match status" value="1"/>
</dbReference>
<evidence type="ECO:0000313" key="8">
    <source>
        <dbReference type="WBParaSite" id="ACOC_0000941801-mRNA-1"/>
    </source>
</evidence>
<reference evidence="6 7" key="2">
    <citation type="submission" date="2018-11" db="EMBL/GenBank/DDBJ databases">
        <authorList>
            <consortium name="Pathogen Informatics"/>
        </authorList>
    </citation>
    <scope>NUCLEOTIDE SEQUENCE [LARGE SCALE GENOMIC DNA]</scope>
    <source>
        <strain evidence="6 7">Costa Rica</strain>
    </source>
</reference>
<dbReference type="InterPro" id="IPR011545">
    <property type="entry name" value="DEAD/DEAH_box_helicase_dom"/>
</dbReference>
<evidence type="ECO:0000313" key="7">
    <source>
        <dbReference type="Proteomes" id="UP000267027"/>
    </source>
</evidence>
<dbReference type="Proteomes" id="UP000267027">
    <property type="component" value="Unassembled WGS sequence"/>
</dbReference>
<evidence type="ECO:0000259" key="5">
    <source>
        <dbReference type="PROSITE" id="PS51192"/>
    </source>
</evidence>
<organism evidence="8">
    <name type="scientific">Angiostrongylus costaricensis</name>
    <name type="common">Nematode worm</name>
    <dbReference type="NCBI Taxonomy" id="334426"/>
    <lineage>
        <taxon>Eukaryota</taxon>
        <taxon>Metazoa</taxon>
        <taxon>Ecdysozoa</taxon>
        <taxon>Nematoda</taxon>
        <taxon>Chromadorea</taxon>
        <taxon>Rhabditida</taxon>
        <taxon>Rhabditina</taxon>
        <taxon>Rhabditomorpha</taxon>
        <taxon>Strongyloidea</taxon>
        <taxon>Metastrongylidae</taxon>
        <taxon>Angiostrongylus</taxon>
    </lineage>
</organism>
<keyword evidence="7" id="KW-1185">Reference proteome</keyword>
<evidence type="ECO:0000313" key="6">
    <source>
        <dbReference type="EMBL" id="VDM61004.1"/>
    </source>
</evidence>
<accession>A0A0R3PU75</accession>
<name>A0A0R3PU75_ANGCS</name>
<dbReference type="InterPro" id="IPR050699">
    <property type="entry name" value="RNA-DNA_Helicase"/>
</dbReference>
<dbReference type="SUPFAM" id="SSF52540">
    <property type="entry name" value="P-loop containing nucleoside triphosphate hydrolases"/>
    <property type="match status" value="1"/>
</dbReference>
<dbReference type="GO" id="GO:0005634">
    <property type="term" value="C:nucleus"/>
    <property type="evidence" value="ECO:0007669"/>
    <property type="project" value="TreeGrafter"/>
</dbReference>
<dbReference type="OrthoDB" id="5873661at2759"/>
<keyword evidence="4" id="KW-0067">ATP-binding</keyword>
<dbReference type="InterPro" id="IPR027417">
    <property type="entry name" value="P-loop_NTPase"/>
</dbReference>
<gene>
    <name evidence="6" type="ORF">ACOC_LOCUS9419</name>
</gene>
<dbReference type="AlphaFoldDB" id="A0A0R3PU75"/>
<dbReference type="GO" id="GO:0000460">
    <property type="term" value="P:maturation of 5.8S rRNA"/>
    <property type="evidence" value="ECO:0007669"/>
    <property type="project" value="TreeGrafter"/>
</dbReference>
<keyword evidence="1" id="KW-0547">Nucleotide-binding</keyword>
<proteinExistence type="predicted"/>
<dbReference type="Pfam" id="PF00270">
    <property type="entry name" value="DEAD"/>
    <property type="match status" value="1"/>
</dbReference>
<dbReference type="GO" id="GO:0005524">
    <property type="term" value="F:ATP binding"/>
    <property type="evidence" value="ECO:0007669"/>
    <property type="project" value="UniProtKB-KW"/>
</dbReference>
<dbReference type="WBParaSite" id="ACOC_0000941801-mRNA-1">
    <property type="protein sequence ID" value="ACOC_0000941801-mRNA-1"/>
    <property type="gene ID" value="ACOC_0000941801"/>
</dbReference>
<dbReference type="STRING" id="334426.A0A0R3PU75"/>
<keyword evidence="2" id="KW-0378">Hydrolase</keyword>
<dbReference type="Gene3D" id="3.40.50.300">
    <property type="entry name" value="P-loop containing nucleotide triphosphate hydrolases"/>
    <property type="match status" value="1"/>
</dbReference>
<evidence type="ECO:0000256" key="4">
    <source>
        <dbReference type="ARBA" id="ARBA00022840"/>
    </source>
</evidence>
<dbReference type="GO" id="GO:0016787">
    <property type="term" value="F:hydrolase activity"/>
    <property type="evidence" value="ECO:0007669"/>
    <property type="project" value="UniProtKB-KW"/>
</dbReference>
<protein>
    <submittedName>
        <fullName evidence="8">Helicase ATP-binding domain-containing protein</fullName>
    </submittedName>
</protein>
<evidence type="ECO:0000256" key="2">
    <source>
        <dbReference type="ARBA" id="ARBA00022801"/>
    </source>
</evidence>
<feature type="domain" description="Helicase ATP-binding" evidence="5">
    <location>
        <begin position="162"/>
        <end position="228"/>
    </location>
</feature>
<dbReference type="GO" id="GO:0003676">
    <property type="term" value="F:nucleic acid binding"/>
    <property type="evidence" value="ECO:0007669"/>
    <property type="project" value="InterPro"/>
</dbReference>
<keyword evidence="3" id="KW-0347">Helicase</keyword>
<dbReference type="GO" id="GO:0004386">
    <property type="term" value="F:helicase activity"/>
    <property type="evidence" value="ECO:0007669"/>
    <property type="project" value="UniProtKB-KW"/>
</dbReference>
<dbReference type="PANTHER" id="PTHR12131:SF7">
    <property type="entry name" value="EXOSOME RNA HELICASE MTR4"/>
    <property type="match status" value="1"/>
</dbReference>
<dbReference type="EMBL" id="UYYA01004294">
    <property type="protein sequence ID" value="VDM61004.1"/>
    <property type="molecule type" value="Genomic_DNA"/>
</dbReference>